<evidence type="ECO:0000259" key="7">
    <source>
        <dbReference type="Pfam" id="PF10644"/>
    </source>
</evidence>
<evidence type="ECO:0000313" key="10">
    <source>
        <dbReference type="Proteomes" id="UP000094385"/>
    </source>
</evidence>
<dbReference type="PANTHER" id="PTHR13391">
    <property type="entry name" value="MITOCHONDRIAL DISTRIBUTION REGULATOR MISATO"/>
    <property type="match status" value="1"/>
</dbReference>
<evidence type="ECO:0000256" key="3">
    <source>
        <dbReference type="ARBA" id="ARBA00008507"/>
    </source>
</evidence>
<keyword evidence="10" id="KW-1185">Reference proteome</keyword>
<dbReference type="GO" id="GO:0005739">
    <property type="term" value="C:mitochondrion"/>
    <property type="evidence" value="ECO:0007669"/>
    <property type="project" value="UniProtKB-SubCell"/>
</dbReference>
<dbReference type="InterPro" id="IPR029209">
    <property type="entry name" value="DML1/Misato_tubulin"/>
</dbReference>
<evidence type="ECO:0000256" key="4">
    <source>
        <dbReference type="ARBA" id="ARBA00014097"/>
    </source>
</evidence>
<dbReference type="SUPFAM" id="SSF52490">
    <property type="entry name" value="Tubulin nucleotide-binding domain-like"/>
    <property type="match status" value="1"/>
</dbReference>
<comment type="subcellular location">
    <subcellularLocation>
        <location evidence="2">Mitochondrion</location>
    </subcellularLocation>
</comment>
<comment type="function">
    <text evidence="1">Involved in the partitioning of the mitochondrial organelle and mitochondrial DNA (mtDNA) inheritance.</text>
</comment>
<keyword evidence="6" id="KW-0496">Mitochondrion</keyword>
<name>A0A1E3QFR2_LIPST</name>
<evidence type="ECO:0000313" key="9">
    <source>
        <dbReference type="EMBL" id="ODQ76438.1"/>
    </source>
</evidence>
<dbReference type="AlphaFoldDB" id="A0A1E3QFR2"/>
<gene>
    <name evidence="9" type="ORF">LIPSTDRAFT_67335</name>
</gene>
<protein>
    <recommendedName>
        <fullName evidence="4">Protein DML1</fullName>
    </recommendedName>
    <alternativeName>
        <fullName evidence="5">Protein dml1</fullName>
    </alternativeName>
</protein>
<dbReference type="InterPro" id="IPR036525">
    <property type="entry name" value="Tubulin/FtsZ_GTPase_sf"/>
</dbReference>
<evidence type="ECO:0000256" key="2">
    <source>
        <dbReference type="ARBA" id="ARBA00004173"/>
    </source>
</evidence>
<dbReference type="EMBL" id="KV454289">
    <property type="protein sequence ID" value="ODQ76438.1"/>
    <property type="molecule type" value="Genomic_DNA"/>
</dbReference>
<reference evidence="9 10" key="1">
    <citation type="journal article" date="2016" name="Proc. Natl. Acad. Sci. U.S.A.">
        <title>Comparative genomics of biotechnologically important yeasts.</title>
        <authorList>
            <person name="Riley R."/>
            <person name="Haridas S."/>
            <person name="Wolfe K.H."/>
            <person name="Lopes M.R."/>
            <person name="Hittinger C.T."/>
            <person name="Goeker M."/>
            <person name="Salamov A.A."/>
            <person name="Wisecaver J.H."/>
            <person name="Long T.M."/>
            <person name="Calvey C.H."/>
            <person name="Aerts A.L."/>
            <person name="Barry K.W."/>
            <person name="Choi C."/>
            <person name="Clum A."/>
            <person name="Coughlan A.Y."/>
            <person name="Deshpande S."/>
            <person name="Douglass A.P."/>
            <person name="Hanson S.J."/>
            <person name="Klenk H.-P."/>
            <person name="LaButti K.M."/>
            <person name="Lapidus A."/>
            <person name="Lindquist E.A."/>
            <person name="Lipzen A.M."/>
            <person name="Meier-Kolthoff J.P."/>
            <person name="Ohm R.A."/>
            <person name="Otillar R.P."/>
            <person name="Pangilinan J.L."/>
            <person name="Peng Y."/>
            <person name="Rokas A."/>
            <person name="Rosa C.A."/>
            <person name="Scheuner C."/>
            <person name="Sibirny A.A."/>
            <person name="Slot J.C."/>
            <person name="Stielow J.B."/>
            <person name="Sun H."/>
            <person name="Kurtzman C.P."/>
            <person name="Blackwell M."/>
            <person name="Grigoriev I.V."/>
            <person name="Jeffries T.W."/>
        </authorList>
    </citation>
    <scope>NUCLEOTIDE SEQUENCE [LARGE SCALE GENOMIC DNA]</scope>
    <source>
        <strain evidence="9 10">NRRL Y-11557</strain>
    </source>
</reference>
<dbReference type="PANTHER" id="PTHR13391:SF0">
    <property type="entry name" value="PROTEIN MISATO HOMOLOG 1"/>
    <property type="match status" value="1"/>
</dbReference>
<feature type="domain" description="DML1/Misato tubulin" evidence="8">
    <location>
        <begin position="176"/>
        <end position="332"/>
    </location>
</feature>
<dbReference type="Proteomes" id="UP000094385">
    <property type="component" value="Unassembled WGS sequence"/>
</dbReference>
<dbReference type="InterPro" id="IPR019605">
    <property type="entry name" value="Misato_II_tubulin-like"/>
</dbReference>
<feature type="domain" description="Misato Segment II tubulin-like" evidence="7">
    <location>
        <begin position="2"/>
        <end position="109"/>
    </location>
</feature>
<proteinExistence type="inferred from homology"/>
<dbReference type="Pfam" id="PF10644">
    <property type="entry name" value="Misat_Tub_SegII"/>
    <property type="match status" value="1"/>
</dbReference>
<evidence type="ECO:0000256" key="6">
    <source>
        <dbReference type="ARBA" id="ARBA00023128"/>
    </source>
</evidence>
<dbReference type="InterPro" id="IPR049942">
    <property type="entry name" value="DML1/Misato"/>
</dbReference>
<sequence length="519" mass="57300">MREILHLSFSTAANHLSTHFFNSQESYFTYDDKISLVDHNITFRSGLAADGSTETFTPRCLLWDLKGGYGSLMKYNSLYGNEEGSLTPANIVRIEEPRVPKSAYIESLDENAEQVAKLNPSTTLYWSDYCNVFHHPRSLLQLSSWEYHPVDAPRGRARGSGGSGPSAAVHHGSAGKVREFKGYDVGASEFHDLNNADSAGELALETHFRVLLEECDLLAGINIITDVDSAWGGFTAEALSELRDEYIPKSTVLLWGLEDNATLDRINQYSRIQTLAALTPLSTAYIPLCLNPDTASLFSFFSADVGFDASSLWHTTGLLNAAFESITLPTRLRESDSRVSMDTLASEITSLGSRKIISGTELAVGHAILQLGGTNSVNNGHQDRLSRLKAAKSRLGHSFSKFGVVRDFRGSSIGSMEQIWEEYAKPTDVKDEGGFVDRRLIPLCYPTPASYPPYLPESAPLYSSLYSTSLTSYQLADMKDFVSRYVRGDNREELKDELDTLSAEFVFGWSDDSSGDDDE</sequence>
<organism evidence="9 10">
    <name type="scientific">Lipomyces starkeyi NRRL Y-11557</name>
    <dbReference type="NCBI Taxonomy" id="675824"/>
    <lineage>
        <taxon>Eukaryota</taxon>
        <taxon>Fungi</taxon>
        <taxon>Dikarya</taxon>
        <taxon>Ascomycota</taxon>
        <taxon>Saccharomycotina</taxon>
        <taxon>Lipomycetes</taxon>
        <taxon>Lipomycetales</taxon>
        <taxon>Lipomycetaceae</taxon>
        <taxon>Lipomyces</taxon>
    </lineage>
</organism>
<accession>A0A1E3QFR2</accession>
<evidence type="ECO:0000259" key="8">
    <source>
        <dbReference type="Pfam" id="PF14881"/>
    </source>
</evidence>
<dbReference type="STRING" id="675824.A0A1E3QFR2"/>
<dbReference type="GO" id="GO:0007005">
    <property type="term" value="P:mitochondrion organization"/>
    <property type="evidence" value="ECO:0007669"/>
    <property type="project" value="InterPro"/>
</dbReference>
<evidence type="ECO:0000256" key="5">
    <source>
        <dbReference type="ARBA" id="ARBA00022030"/>
    </source>
</evidence>
<comment type="similarity">
    <text evidence="3">Belongs to the misato family.</text>
</comment>
<dbReference type="OrthoDB" id="271881at2759"/>
<evidence type="ECO:0000256" key="1">
    <source>
        <dbReference type="ARBA" id="ARBA00003757"/>
    </source>
</evidence>
<dbReference type="Pfam" id="PF14881">
    <property type="entry name" value="Tubulin_3"/>
    <property type="match status" value="1"/>
</dbReference>
<dbReference type="Gene3D" id="3.40.50.1440">
    <property type="entry name" value="Tubulin/FtsZ, GTPase domain"/>
    <property type="match status" value="1"/>
</dbReference>